<keyword evidence="12" id="KW-0961">Cell wall biogenesis/degradation</keyword>
<keyword evidence="7 15" id="KW-0378">Hydrolase</keyword>
<gene>
    <name evidence="15" type="ORF">MNBD_ALPHA03-1711</name>
</gene>
<dbReference type="InterPro" id="IPR036138">
    <property type="entry name" value="PBP_dimer_sf"/>
</dbReference>
<dbReference type="SUPFAM" id="SSF56519">
    <property type="entry name" value="Penicillin binding protein dimerisation domain"/>
    <property type="match status" value="1"/>
</dbReference>
<feature type="non-terminal residue" evidence="15">
    <location>
        <position position="1"/>
    </location>
</feature>
<dbReference type="GO" id="GO:0006508">
    <property type="term" value="P:proteolysis"/>
    <property type="evidence" value="ECO:0007669"/>
    <property type="project" value="UniProtKB-KW"/>
</dbReference>
<dbReference type="InterPro" id="IPR012338">
    <property type="entry name" value="Beta-lactam/transpept-like"/>
</dbReference>
<keyword evidence="10" id="KW-1133">Transmembrane helix</keyword>
<evidence type="ECO:0000313" key="15">
    <source>
        <dbReference type="EMBL" id="VAX06197.1"/>
    </source>
</evidence>
<keyword evidence="5" id="KW-0645">Protease</keyword>
<dbReference type="Pfam" id="PF00905">
    <property type="entry name" value="Transpeptidase"/>
    <property type="match status" value="1"/>
</dbReference>
<comment type="subcellular location">
    <subcellularLocation>
        <location evidence="2">Cell membrane</location>
    </subcellularLocation>
    <subcellularLocation>
        <location evidence="1">Membrane</location>
        <topology evidence="1">Single-pass membrane protein</topology>
    </subcellularLocation>
</comment>
<dbReference type="GO" id="GO:0009252">
    <property type="term" value="P:peptidoglycan biosynthetic process"/>
    <property type="evidence" value="ECO:0007669"/>
    <property type="project" value="UniProtKB-KW"/>
</dbReference>
<evidence type="ECO:0000256" key="7">
    <source>
        <dbReference type="ARBA" id="ARBA00022801"/>
    </source>
</evidence>
<dbReference type="InterPro" id="IPR001460">
    <property type="entry name" value="PCN-bd_Tpept"/>
</dbReference>
<feature type="domain" description="Penicillin-binding protein dimerisation" evidence="14">
    <location>
        <begin position="1"/>
        <end position="62"/>
    </location>
</feature>
<dbReference type="GO" id="GO:0009002">
    <property type="term" value="F:serine-type D-Ala-D-Ala carboxypeptidase activity"/>
    <property type="evidence" value="ECO:0007669"/>
    <property type="project" value="UniProtKB-EC"/>
</dbReference>
<dbReference type="InterPro" id="IPR050515">
    <property type="entry name" value="Beta-lactam/transpept"/>
</dbReference>
<reference evidence="15" key="1">
    <citation type="submission" date="2018-06" db="EMBL/GenBank/DDBJ databases">
        <authorList>
            <person name="Zhirakovskaya E."/>
        </authorList>
    </citation>
    <scope>NUCLEOTIDE SEQUENCE</scope>
</reference>
<dbReference type="InterPro" id="IPR017790">
    <property type="entry name" value="Penicillin-binding_protein_2"/>
</dbReference>
<evidence type="ECO:0000256" key="5">
    <source>
        <dbReference type="ARBA" id="ARBA00022670"/>
    </source>
</evidence>
<dbReference type="NCBIfam" id="TIGR03423">
    <property type="entry name" value="pbp2_mrdA"/>
    <property type="match status" value="1"/>
</dbReference>
<dbReference type="GO" id="GO:0005886">
    <property type="term" value="C:plasma membrane"/>
    <property type="evidence" value="ECO:0007669"/>
    <property type="project" value="UniProtKB-SubCell"/>
</dbReference>
<dbReference type="GO" id="GO:0008360">
    <property type="term" value="P:regulation of cell shape"/>
    <property type="evidence" value="ECO:0007669"/>
    <property type="project" value="UniProtKB-KW"/>
</dbReference>
<dbReference type="Gene3D" id="3.90.1310.10">
    <property type="entry name" value="Penicillin-binding protein 2a (Domain 2)"/>
    <property type="match status" value="1"/>
</dbReference>
<dbReference type="InterPro" id="IPR005311">
    <property type="entry name" value="PBP_dimer"/>
</dbReference>
<keyword evidence="4" id="KW-0997">Cell inner membrane</keyword>
<evidence type="ECO:0000259" key="14">
    <source>
        <dbReference type="Pfam" id="PF03717"/>
    </source>
</evidence>
<dbReference type="PANTHER" id="PTHR30627">
    <property type="entry name" value="PEPTIDOGLYCAN D,D-TRANSPEPTIDASE"/>
    <property type="match status" value="1"/>
</dbReference>
<dbReference type="EMBL" id="UOFW01000157">
    <property type="protein sequence ID" value="VAX06197.1"/>
    <property type="molecule type" value="Genomic_DNA"/>
</dbReference>
<evidence type="ECO:0000256" key="8">
    <source>
        <dbReference type="ARBA" id="ARBA00022960"/>
    </source>
</evidence>
<dbReference type="SUPFAM" id="SSF56601">
    <property type="entry name" value="beta-lactamase/transpeptidase-like"/>
    <property type="match status" value="1"/>
</dbReference>
<proteinExistence type="predicted"/>
<evidence type="ECO:0000256" key="1">
    <source>
        <dbReference type="ARBA" id="ARBA00004167"/>
    </source>
</evidence>
<evidence type="ECO:0000259" key="13">
    <source>
        <dbReference type="Pfam" id="PF00905"/>
    </source>
</evidence>
<dbReference type="EC" id="3.4.16.4" evidence="15"/>
<dbReference type="Gene3D" id="3.40.710.10">
    <property type="entry name" value="DD-peptidase/beta-lactamase superfamily"/>
    <property type="match status" value="1"/>
</dbReference>
<keyword evidence="3" id="KW-1003">Cell membrane</keyword>
<evidence type="ECO:0000256" key="11">
    <source>
        <dbReference type="ARBA" id="ARBA00023136"/>
    </source>
</evidence>
<sequence length="452" mass="49723">AHIVGYVSSVNQNEIGEDPLLELPGFKIGKNGMERVLDKRLRGKAGNSRVEVNVMGRRIRELSRNDSVPGETLSLTIDRDIQKFTADRVRDESAAVVVMDIHSGEILSLTSTPAYDPNDFNLGISHKKYDALLNDARKPLTNKAVQGEYPPGSTFKMIVALAALEAGVIDEHEKIFCNSKYEIGNTTKHCWKRQGHGHVAMVEAIAASCDVYFYEIAGRVGIDRIHDMAAQFGLGQKFDINIPGEKSGLNPSKGWKLSQRGVRWKGGDTANVGIGQGDVLMTPLQLCVMMARLVNGGKAVIPKILSPKKNARGNEAETEPEIPLETIAFDRRNMAIILKSMAAVINDPMGVAYAQRMRDKAMSFGGKTGSAQVRRITQAERDVRVRKNEEKPWIERDHALFVGYGPLENPRYAVSIIVEHGGGGSTKAAPICKDVLTYIFEQEKKQQQGTDV</sequence>
<dbReference type="AlphaFoldDB" id="A0A3B1BNF8"/>
<keyword evidence="8" id="KW-0133">Cell shape</keyword>
<keyword evidence="9" id="KW-0573">Peptidoglycan synthesis</keyword>
<evidence type="ECO:0000256" key="2">
    <source>
        <dbReference type="ARBA" id="ARBA00004236"/>
    </source>
</evidence>
<organism evidence="15">
    <name type="scientific">hydrothermal vent metagenome</name>
    <dbReference type="NCBI Taxonomy" id="652676"/>
    <lineage>
        <taxon>unclassified sequences</taxon>
        <taxon>metagenomes</taxon>
        <taxon>ecological metagenomes</taxon>
    </lineage>
</organism>
<name>A0A3B1BNF8_9ZZZZ</name>
<evidence type="ECO:0000256" key="9">
    <source>
        <dbReference type="ARBA" id="ARBA00022984"/>
    </source>
</evidence>
<dbReference type="GO" id="GO:0071972">
    <property type="term" value="F:peptidoglycan L,D-transpeptidase activity"/>
    <property type="evidence" value="ECO:0007669"/>
    <property type="project" value="TreeGrafter"/>
</dbReference>
<keyword evidence="15" id="KW-0121">Carboxypeptidase</keyword>
<dbReference type="Pfam" id="PF03717">
    <property type="entry name" value="PBP_dimer"/>
    <property type="match status" value="1"/>
</dbReference>
<keyword evidence="6" id="KW-0812">Transmembrane</keyword>
<evidence type="ECO:0000256" key="4">
    <source>
        <dbReference type="ARBA" id="ARBA00022519"/>
    </source>
</evidence>
<evidence type="ECO:0000256" key="6">
    <source>
        <dbReference type="ARBA" id="ARBA00022692"/>
    </source>
</evidence>
<evidence type="ECO:0000256" key="12">
    <source>
        <dbReference type="ARBA" id="ARBA00023316"/>
    </source>
</evidence>
<dbReference type="FunFam" id="3.40.710.10:FF:000024">
    <property type="entry name" value="Penicillin-binding protein 2"/>
    <property type="match status" value="1"/>
</dbReference>
<dbReference type="GO" id="GO:0071555">
    <property type="term" value="P:cell wall organization"/>
    <property type="evidence" value="ECO:0007669"/>
    <property type="project" value="UniProtKB-KW"/>
</dbReference>
<keyword evidence="11" id="KW-0472">Membrane</keyword>
<dbReference type="PANTHER" id="PTHR30627:SF2">
    <property type="entry name" value="PEPTIDOGLYCAN D,D-TRANSPEPTIDASE MRDA"/>
    <property type="match status" value="1"/>
</dbReference>
<dbReference type="GO" id="GO:0008658">
    <property type="term" value="F:penicillin binding"/>
    <property type="evidence" value="ECO:0007669"/>
    <property type="project" value="InterPro"/>
</dbReference>
<accession>A0A3B1BNF8</accession>
<feature type="domain" description="Penicillin-binding protein transpeptidase" evidence="13">
    <location>
        <begin position="95"/>
        <end position="436"/>
    </location>
</feature>
<evidence type="ECO:0000256" key="3">
    <source>
        <dbReference type="ARBA" id="ARBA00022475"/>
    </source>
</evidence>
<protein>
    <submittedName>
        <fullName evidence="15">Peptidoglycan D,D-transpeptidase MrdA</fullName>
        <ecNumber evidence="15">3.4.16.4</ecNumber>
    </submittedName>
</protein>
<evidence type="ECO:0000256" key="10">
    <source>
        <dbReference type="ARBA" id="ARBA00022989"/>
    </source>
</evidence>